<dbReference type="PaxDb" id="2903-EOD11839"/>
<dbReference type="AlphaFoldDB" id="A0A0D3IKQ4"/>
<name>A0A0D3IKQ4_EMIH1</name>
<dbReference type="Gene3D" id="3.40.50.150">
    <property type="entry name" value="Vaccinia Virus protein VP39"/>
    <property type="match status" value="1"/>
</dbReference>
<dbReference type="GO" id="GO:0008757">
    <property type="term" value="F:S-adenosylmethionine-dependent methyltransferase activity"/>
    <property type="evidence" value="ECO:0007669"/>
    <property type="project" value="InterPro"/>
</dbReference>
<dbReference type="Proteomes" id="UP000013827">
    <property type="component" value="Unassembled WGS sequence"/>
</dbReference>
<dbReference type="EnsemblProtists" id="EOD11839">
    <property type="protein sequence ID" value="EOD11839"/>
    <property type="gene ID" value="EMIHUDRAFT_67291"/>
</dbReference>
<organism evidence="3 4">
    <name type="scientific">Emiliania huxleyi (strain CCMP1516)</name>
    <dbReference type="NCBI Taxonomy" id="280463"/>
    <lineage>
        <taxon>Eukaryota</taxon>
        <taxon>Haptista</taxon>
        <taxon>Haptophyta</taxon>
        <taxon>Prymnesiophyceae</taxon>
        <taxon>Isochrysidales</taxon>
        <taxon>Noelaerhabdaceae</taxon>
        <taxon>Emiliania</taxon>
    </lineage>
</organism>
<feature type="region of interest" description="Disordered" evidence="1">
    <location>
        <begin position="249"/>
        <end position="280"/>
    </location>
</feature>
<feature type="domain" description="Methyltransferase type 11" evidence="2">
    <location>
        <begin position="134"/>
        <end position="188"/>
    </location>
</feature>
<protein>
    <recommendedName>
        <fullName evidence="2">Methyltransferase type 11 domain-containing protein</fullName>
    </recommendedName>
</protein>
<dbReference type="eggNOG" id="ENOG502QS7X">
    <property type="taxonomic scope" value="Eukaryota"/>
</dbReference>
<accession>A0A0D3IKQ4</accession>
<dbReference type="InterPro" id="IPR029063">
    <property type="entry name" value="SAM-dependent_MTases_sf"/>
</dbReference>
<dbReference type="OMA" id="WTEASEW"/>
<reference evidence="4" key="1">
    <citation type="journal article" date="2013" name="Nature">
        <title>Pan genome of the phytoplankton Emiliania underpins its global distribution.</title>
        <authorList>
            <person name="Read B.A."/>
            <person name="Kegel J."/>
            <person name="Klute M.J."/>
            <person name="Kuo A."/>
            <person name="Lefebvre S.C."/>
            <person name="Maumus F."/>
            <person name="Mayer C."/>
            <person name="Miller J."/>
            <person name="Monier A."/>
            <person name="Salamov A."/>
            <person name="Young J."/>
            <person name="Aguilar M."/>
            <person name="Claverie J.M."/>
            <person name="Frickenhaus S."/>
            <person name="Gonzalez K."/>
            <person name="Herman E.K."/>
            <person name="Lin Y.C."/>
            <person name="Napier J."/>
            <person name="Ogata H."/>
            <person name="Sarno A.F."/>
            <person name="Shmutz J."/>
            <person name="Schroeder D."/>
            <person name="de Vargas C."/>
            <person name="Verret F."/>
            <person name="von Dassow P."/>
            <person name="Valentin K."/>
            <person name="Van de Peer Y."/>
            <person name="Wheeler G."/>
            <person name="Dacks J.B."/>
            <person name="Delwiche C.F."/>
            <person name="Dyhrman S.T."/>
            <person name="Glockner G."/>
            <person name="John U."/>
            <person name="Richards T."/>
            <person name="Worden A.Z."/>
            <person name="Zhang X."/>
            <person name="Grigoriev I.V."/>
            <person name="Allen A.E."/>
            <person name="Bidle K."/>
            <person name="Borodovsky M."/>
            <person name="Bowler C."/>
            <person name="Brownlee C."/>
            <person name="Cock J.M."/>
            <person name="Elias M."/>
            <person name="Gladyshev V.N."/>
            <person name="Groth M."/>
            <person name="Guda C."/>
            <person name="Hadaegh A."/>
            <person name="Iglesias-Rodriguez M.D."/>
            <person name="Jenkins J."/>
            <person name="Jones B.M."/>
            <person name="Lawson T."/>
            <person name="Leese F."/>
            <person name="Lindquist E."/>
            <person name="Lobanov A."/>
            <person name="Lomsadze A."/>
            <person name="Malik S.B."/>
            <person name="Marsh M.E."/>
            <person name="Mackinder L."/>
            <person name="Mock T."/>
            <person name="Mueller-Roeber B."/>
            <person name="Pagarete A."/>
            <person name="Parker M."/>
            <person name="Probert I."/>
            <person name="Quesneville H."/>
            <person name="Raines C."/>
            <person name="Rensing S.A."/>
            <person name="Riano-Pachon D.M."/>
            <person name="Richier S."/>
            <person name="Rokitta S."/>
            <person name="Shiraiwa Y."/>
            <person name="Soanes D.M."/>
            <person name="van der Giezen M."/>
            <person name="Wahlund T.M."/>
            <person name="Williams B."/>
            <person name="Wilson W."/>
            <person name="Wolfe G."/>
            <person name="Wurch L.L."/>
        </authorList>
    </citation>
    <scope>NUCLEOTIDE SEQUENCE</scope>
</reference>
<sequence>MWRKPLALTDVARAFLSQPPPRKPLPRMTNLLGSIQFPAAMPFGEDCFTREDEADDSIMYRSPILCTHIDDDAIVALTKHYRRTLPATPPGNAVALLDLCSSWVSFLPPEFTPCRCVGLGMNSFELGENEQLTERTVHNLNKGGALRLPFDDGSFDVITNVVSVDYITRPLQLFEEMHRVLRPGGVAVMSFSNRMFWHKAVRIWTEASEWQRVLICSLYFRLARGGEAFEAAEALLITEPEGHDPMYIVQARKPGAGSQEPEGRQSPSDTDNEDGVPSMV</sequence>
<evidence type="ECO:0000313" key="4">
    <source>
        <dbReference type="Proteomes" id="UP000013827"/>
    </source>
</evidence>
<evidence type="ECO:0000256" key="1">
    <source>
        <dbReference type="SAM" id="MobiDB-lite"/>
    </source>
</evidence>
<reference evidence="3" key="2">
    <citation type="submission" date="2024-10" db="UniProtKB">
        <authorList>
            <consortium name="EnsemblProtists"/>
        </authorList>
    </citation>
    <scope>IDENTIFICATION</scope>
</reference>
<proteinExistence type="predicted"/>
<dbReference type="KEGG" id="ehx:EMIHUDRAFT_67291"/>
<dbReference type="SUPFAM" id="SSF53335">
    <property type="entry name" value="S-adenosyl-L-methionine-dependent methyltransferases"/>
    <property type="match status" value="1"/>
</dbReference>
<keyword evidence="4" id="KW-1185">Reference proteome</keyword>
<evidence type="ECO:0000259" key="2">
    <source>
        <dbReference type="Pfam" id="PF08241"/>
    </source>
</evidence>
<dbReference type="GeneID" id="17257942"/>
<dbReference type="InterPro" id="IPR013216">
    <property type="entry name" value="Methyltransf_11"/>
</dbReference>
<dbReference type="HOGENOM" id="CLU_072455_1_1_1"/>
<dbReference type="Pfam" id="PF08241">
    <property type="entry name" value="Methyltransf_11"/>
    <property type="match status" value="1"/>
</dbReference>
<dbReference type="RefSeq" id="XP_005764268.1">
    <property type="nucleotide sequence ID" value="XM_005764211.1"/>
</dbReference>
<evidence type="ECO:0000313" key="3">
    <source>
        <dbReference type="EnsemblProtists" id="EOD11839"/>
    </source>
</evidence>
<dbReference type="PANTHER" id="PTHR43036:SF2">
    <property type="entry name" value="OS04G0481300 PROTEIN"/>
    <property type="match status" value="1"/>
</dbReference>
<dbReference type="CDD" id="cd02440">
    <property type="entry name" value="AdoMet_MTases"/>
    <property type="match status" value="1"/>
</dbReference>
<dbReference type="PANTHER" id="PTHR43036">
    <property type="entry name" value="OSJNBB0011N17.9 PROTEIN"/>
    <property type="match status" value="1"/>
</dbReference>